<dbReference type="EMBL" id="JAAITS010000051">
    <property type="protein sequence ID" value="NSG86842.1"/>
    <property type="molecule type" value="Genomic_DNA"/>
</dbReference>
<name>A0ABX2HAA6_9FIRM</name>
<evidence type="ECO:0000313" key="2">
    <source>
        <dbReference type="EMBL" id="NSG86842.1"/>
    </source>
</evidence>
<sequence>MLKSRGGREENEKLLLSVKETCGLTGLSERIVRTLMAENDFTVRIGRRTLVHKKKFEKWLEKQET</sequence>
<feature type="domain" description="Helix-turn-helix" evidence="1">
    <location>
        <begin position="15"/>
        <end position="63"/>
    </location>
</feature>
<organism evidence="2 3">
    <name type="scientific">Blautia faecis</name>
    <dbReference type="NCBI Taxonomy" id="871665"/>
    <lineage>
        <taxon>Bacteria</taxon>
        <taxon>Bacillati</taxon>
        <taxon>Bacillota</taxon>
        <taxon>Clostridia</taxon>
        <taxon>Lachnospirales</taxon>
        <taxon>Lachnospiraceae</taxon>
        <taxon>Blautia</taxon>
    </lineage>
</organism>
<proteinExistence type="predicted"/>
<comment type="caution">
    <text evidence="2">The sequence shown here is derived from an EMBL/GenBank/DDBJ whole genome shotgun (WGS) entry which is preliminary data.</text>
</comment>
<reference evidence="2 3" key="1">
    <citation type="journal article" date="2020" name="Cell Host Microbe">
        <title>Functional and Genomic Variation between Human-Derived Isolates of Lachnospiraceae Reveals Inter- and Intra-Species Diversity.</title>
        <authorList>
            <person name="Sorbara M.T."/>
            <person name="Littmann E.R."/>
            <person name="Fontana E."/>
            <person name="Moody T.U."/>
            <person name="Kohout C.E."/>
            <person name="Gjonbalaj M."/>
            <person name="Eaton V."/>
            <person name="Seok R."/>
            <person name="Leiner I.M."/>
            <person name="Pamer E.G."/>
        </authorList>
    </citation>
    <scope>NUCLEOTIDE SEQUENCE [LARGE SCALE GENOMIC DNA]</scope>
    <source>
        <strain evidence="2 3">MSK.17.74</strain>
    </source>
</reference>
<evidence type="ECO:0000259" key="1">
    <source>
        <dbReference type="Pfam" id="PF12728"/>
    </source>
</evidence>
<evidence type="ECO:0000313" key="3">
    <source>
        <dbReference type="Proteomes" id="UP001644719"/>
    </source>
</evidence>
<gene>
    <name evidence="2" type="ORF">G5B17_15835</name>
</gene>
<keyword evidence="3" id="KW-1185">Reference proteome</keyword>
<dbReference type="Gene3D" id="3.90.105.50">
    <property type="match status" value="1"/>
</dbReference>
<dbReference type="Proteomes" id="UP001644719">
    <property type="component" value="Unassembled WGS sequence"/>
</dbReference>
<dbReference type="RefSeq" id="WP_148462080.1">
    <property type="nucleotide sequence ID" value="NZ_JAAIPU010000023.1"/>
</dbReference>
<dbReference type="InterPro" id="IPR041657">
    <property type="entry name" value="HTH_17"/>
</dbReference>
<protein>
    <submittedName>
        <fullName evidence="2">Helix-turn-helix domain-containing protein</fullName>
    </submittedName>
</protein>
<dbReference type="InterPro" id="IPR038148">
    <property type="entry name" value="Tn1545/Tn916_Xis"/>
</dbReference>
<accession>A0ABX2HAA6</accession>
<dbReference type="Pfam" id="PF12728">
    <property type="entry name" value="HTH_17"/>
    <property type="match status" value="1"/>
</dbReference>